<dbReference type="EMBL" id="KK100469">
    <property type="protein sequence ID" value="KIZ05693.1"/>
    <property type="molecule type" value="Genomic_DNA"/>
</dbReference>
<keyword evidence="1" id="KW-0479">Metal-binding</keyword>
<evidence type="ECO:0000256" key="2">
    <source>
        <dbReference type="ARBA" id="ARBA00022833"/>
    </source>
</evidence>
<gene>
    <name evidence="3" type="ORF">MNEG_2270</name>
</gene>
<keyword evidence="2" id="KW-0862">Zinc</keyword>
<dbReference type="GO" id="GO:0008270">
    <property type="term" value="F:zinc ion binding"/>
    <property type="evidence" value="ECO:0007669"/>
    <property type="project" value="UniProtKB-KW"/>
</dbReference>
<protein>
    <submittedName>
        <fullName evidence="3">Uncharacterized protein</fullName>
    </submittedName>
</protein>
<dbReference type="RefSeq" id="XP_013904712.1">
    <property type="nucleotide sequence ID" value="XM_014049258.1"/>
</dbReference>
<evidence type="ECO:0000313" key="3">
    <source>
        <dbReference type="EMBL" id="KIZ05693.1"/>
    </source>
</evidence>
<proteinExistence type="predicted"/>
<dbReference type="GeneID" id="25735148"/>
<dbReference type="Proteomes" id="UP000054498">
    <property type="component" value="Unassembled WGS sequence"/>
</dbReference>
<accession>A0A0D2K5S4</accession>
<keyword evidence="1" id="KW-0863">Zinc-finger</keyword>
<dbReference type="AlphaFoldDB" id="A0A0D2K5S4"/>
<feature type="non-terminal residue" evidence="3">
    <location>
        <position position="1"/>
    </location>
</feature>
<dbReference type="SUPFAM" id="SSF57903">
    <property type="entry name" value="FYVE/PHD zinc finger"/>
    <property type="match status" value="1"/>
</dbReference>
<evidence type="ECO:0000256" key="1">
    <source>
        <dbReference type="ARBA" id="ARBA00022771"/>
    </source>
</evidence>
<dbReference type="InterPro" id="IPR011011">
    <property type="entry name" value="Znf_FYVE_PHD"/>
</dbReference>
<sequence length="67" mass="7156">CPGCPVAMHPDCAGFSLLLDAEWRCPDHAAGKTPPWCHAAPAPLARAGPGTRAGRVWRAPPVRRYVL</sequence>
<evidence type="ECO:0000313" key="4">
    <source>
        <dbReference type="Proteomes" id="UP000054498"/>
    </source>
</evidence>
<dbReference type="KEGG" id="mng:MNEG_2270"/>
<name>A0A0D2K5S4_9CHLO</name>
<keyword evidence="4" id="KW-1185">Reference proteome</keyword>
<organism evidence="3 4">
    <name type="scientific">Monoraphidium neglectum</name>
    <dbReference type="NCBI Taxonomy" id="145388"/>
    <lineage>
        <taxon>Eukaryota</taxon>
        <taxon>Viridiplantae</taxon>
        <taxon>Chlorophyta</taxon>
        <taxon>core chlorophytes</taxon>
        <taxon>Chlorophyceae</taxon>
        <taxon>CS clade</taxon>
        <taxon>Sphaeropleales</taxon>
        <taxon>Selenastraceae</taxon>
        <taxon>Monoraphidium</taxon>
    </lineage>
</organism>
<reference evidence="3 4" key="1">
    <citation type="journal article" date="2013" name="BMC Genomics">
        <title>Reconstruction of the lipid metabolism for the microalga Monoraphidium neglectum from its genome sequence reveals characteristics suitable for biofuel production.</title>
        <authorList>
            <person name="Bogen C."/>
            <person name="Al-Dilaimi A."/>
            <person name="Albersmeier A."/>
            <person name="Wichmann J."/>
            <person name="Grundmann M."/>
            <person name="Rupp O."/>
            <person name="Lauersen K.J."/>
            <person name="Blifernez-Klassen O."/>
            <person name="Kalinowski J."/>
            <person name="Goesmann A."/>
            <person name="Mussgnug J.H."/>
            <person name="Kruse O."/>
        </authorList>
    </citation>
    <scope>NUCLEOTIDE SEQUENCE [LARGE SCALE GENOMIC DNA]</scope>
    <source>
        <strain evidence="3 4">SAG 48.87</strain>
    </source>
</reference>